<dbReference type="InterPro" id="IPR051052">
    <property type="entry name" value="Diverse_substrate_MTase"/>
</dbReference>
<dbReference type="EMBL" id="CABL01000016">
    <property type="protein sequence ID" value="CBH75836.1"/>
    <property type="molecule type" value="Genomic_DNA"/>
</dbReference>
<evidence type="ECO:0000313" key="5">
    <source>
        <dbReference type="EMBL" id="CBH75836.1"/>
    </source>
</evidence>
<gene>
    <name evidence="5" type="ORF">CARN1_1234</name>
</gene>
<dbReference type="GO" id="GO:0008757">
    <property type="term" value="F:S-adenosylmethionine-dependent methyltransferase activity"/>
    <property type="evidence" value="ECO:0007669"/>
    <property type="project" value="InterPro"/>
</dbReference>
<name>E6PH98_9ZZZZ</name>
<dbReference type="Gene3D" id="3.40.50.150">
    <property type="entry name" value="Vaccinia Virus protein VP39"/>
    <property type="match status" value="1"/>
</dbReference>
<evidence type="ECO:0000259" key="4">
    <source>
        <dbReference type="Pfam" id="PF08241"/>
    </source>
</evidence>
<comment type="caution">
    <text evidence="5">The sequence shown here is derived from an EMBL/GenBank/DDBJ whole genome shotgun (WGS) entry which is preliminary data.</text>
</comment>
<dbReference type="PANTHER" id="PTHR44942:SF4">
    <property type="entry name" value="METHYLTRANSFERASE TYPE 11 DOMAIN-CONTAINING PROTEIN"/>
    <property type="match status" value="1"/>
</dbReference>
<comment type="similarity">
    <text evidence="1">Belongs to the methyltransferase superfamily.</text>
</comment>
<dbReference type="InterPro" id="IPR013216">
    <property type="entry name" value="Methyltransf_11"/>
</dbReference>
<evidence type="ECO:0000256" key="3">
    <source>
        <dbReference type="ARBA" id="ARBA00022679"/>
    </source>
</evidence>
<organism evidence="5">
    <name type="scientific">mine drainage metagenome</name>
    <dbReference type="NCBI Taxonomy" id="410659"/>
    <lineage>
        <taxon>unclassified sequences</taxon>
        <taxon>metagenomes</taxon>
        <taxon>ecological metagenomes</taxon>
    </lineage>
</organism>
<evidence type="ECO:0000256" key="2">
    <source>
        <dbReference type="ARBA" id="ARBA00022603"/>
    </source>
</evidence>
<dbReference type="AlphaFoldDB" id="E6PH98"/>
<dbReference type="SUPFAM" id="SSF53335">
    <property type="entry name" value="S-adenosyl-L-methionine-dependent methyltransferases"/>
    <property type="match status" value="1"/>
</dbReference>
<dbReference type="GO" id="GO:0032259">
    <property type="term" value="P:methylation"/>
    <property type="evidence" value="ECO:0007669"/>
    <property type="project" value="UniProtKB-KW"/>
</dbReference>
<dbReference type="CDD" id="cd02440">
    <property type="entry name" value="AdoMet_MTases"/>
    <property type="match status" value="1"/>
</dbReference>
<evidence type="ECO:0000256" key="1">
    <source>
        <dbReference type="ARBA" id="ARBA00008361"/>
    </source>
</evidence>
<feature type="domain" description="Methyltransferase type 11" evidence="4">
    <location>
        <begin position="34"/>
        <end position="124"/>
    </location>
</feature>
<dbReference type="InterPro" id="IPR029063">
    <property type="entry name" value="SAM-dependent_MTases_sf"/>
</dbReference>
<accession>E6PH98</accession>
<proteinExistence type="inferred from homology"/>
<sequence length="241" mass="26491">MTVQNDAQARALAYSTSLYDALVEFGIPLGGRILDAACGEGDASAPFIDNGATVTGIDLHAEALDSARRLHPAATWRLGDVTALPFEAASFDAYICAQGYHLFDRAKALAEAYRVLKPGGTVAIWWKHALSGSPVRPLCDEAAREIDIHPLAGTLVGGFREFYAAPFIGQSLRVVQWRLVTTRNAFFEEERIRLKHAGVADDRIDRYVTTLHRLFIEQLGPDIGSFPHAFMQYLYLARKAA</sequence>
<reference evidence="5" key="1">
    <citation type="submission" date="2009-10" db="EMBL/GenBank/DDBJ databases">
        <title>Diversity of trophic interactions inside an arsenic-rich microbial ecosystem.</title>
        <authorList>
            <person name="Bertin P.N."/>
            <person name="Heinrich-Salmeron A."/>
            <person name="Pelletier E."/>
            <person name="Goulhen-Chollet F."/>
            <person name="Arsene-Ploetze F."/>
            <person name="Gallien S."/>
            <person name="Calteau A."/>
            <person name="Vallenet D."/>
            <person name="Casiot C."/>
            <person name="Chane-Woon-Ming B."/>
            <person name="Giloteaux L."/>
            <person name="Barakat M."/>
            <person name="Bonnefoy V."/>
            <person name="Bruneel O."/>
            <person name="Chandler M."/>
            <person name="Cleiss J."/>
            <person name="Duran R."/>
            <person name="Elbaz-Poulichet F."/>
            <person name="Fonknechten N."/>
            <person name="Lauga B."/>
            <person name="Mornico D."/>
            <person name="Ortet P."/>
            <person name="Schaeffer C."/>
            <person name="Siguier P."/>
            <person name="Alexander Thil Smith A."/>
            <person name="Van Dorsselaer A."/>
            <person name="Weissenbach J."/>
            <person name="Medigue C."/>
            <person name="Le Paslier D."/>
        </authorList>
    </citation>
    <scope>NUCLEOTIDE SEQUENCE</scope>
</reference>
<dbReference type="PANTHER" id="PTHR44942">
    <property type="entry name" value="METHYLTRANSF_11 DOMAIN-CONTAINING PROTEIN"/>
    <property type="match status" value="1"/>
</dbReference>
<protein>
    <recommendedName>
        <fullName evidence="4">Methyltransferase type 11 domain-containing protein</fullName>
    </recommendedName>
</protein>
<keyword evidence="3" id="KW-0808">Transferase</keyword>
<dbReference type="Pfam" id="PF08241">
    <property type="entry name" value="Methyltransf_11"/>
    <property type="match status" value="1"/>
</dbReference>
<keyword evidence="2" id="KW-0489">Methyltransferase</keyword>